<comment type="caution">
    <text evidence="7">The sequence shown here is derived from an EMBL/GenBank/DDBJ whole genome shotgun (WGS) entry which is preliminary data.</text>
</comment>
<keyword evidence="6" id="KW-0325">Glycoprotein</keyword>
<evidence type="ECO:0000256" key="2">
    <source>
        <dbReference type="ARBA" id="ARBA00022692"/>
    </source>
</evidence>
<dbReference type="Proteomes" id="UP000266861">
    <property type="component" value="Unassembled WGS sequence"/>
</dbReference>
<dbReference type="PANTHER" id="PTHR12270:SF25">
    <property type="entry name" value="GLYCOSYLTRANSFERASE-LIKE PROTEIN LARGE"/>
    <property type="match status" value="1"/>
</dbReference>
<evidence type="ECO:0000313" key="7">
    <source>
        <dbReference type="EMBL" id="RHZ88606.1"/>
    </source>
</evidence>
<protein>
    <recommendedName>
        <fullName evidence="9">Glycosyltransferase family 49 protein</fullName>
    </recommendedName>
</protein>
<dbReference type="GO" id="GO:0015020">
    <property type="term" value="F:glucuronosyltransferase activity"/>
    <property type="evidence" value="ECO:0007669"/>
    <property type="project" value="TreeGrafter"/>
</dbReference>
<accession>A0A397JRF3</accession>
<sequence>MVKLRAEGTKIISKGIKWLVQIYVVLSVMYTLNHFYTEYLYNDLDGNIIQRNEPELETQIPLSWGQDRLSWKSHSGVYDYMTEEFFLSKVFSESMQPSHVIPYYFRAQEAPNEEDITITTLITLDRFSVFDRLATNYKGPISVTIHVNDDQESRDKLINALHDLYNNNPYMKQYVDVHLVVDKFERQFNMWRNIAKFFARTNYVMMLDVDFHPCTNFRRTILDSPEIMEKLRAGNTALVVPAFEYADLIEGLYYTTFPRTKEDAIELVNSKRLVMFHAAWKPGHGSSNYTHWYGANELYKVTQYQYQYEPYVIFPKHSIWCDERFVGYGANKAACLFELYLSGIDYWVLPNDFLIHQTHEYLESARRNERKFNKKLYDHFREELCFRYARNFIINGEWETPKAHNLKETCQKIRGFTQAIKYFTKADK</sequence>
<dbReference type="AlphaFoldDB" id="A0A397JRF3"/>
<comment type="subcellular location">
    <subcellularLocation>
        <location evidence="1">Membrane</location>
        <topology evidence="1">Single-pass type II membrane protein</topology>
    </subcellularLocation>
</comment>
<evidence type="ECO:0000256" key="1">
    <source>
        <dbReference type="ARBA" id="ARBA00004606"/>
    </source>
</evidence>
<dbReference type="InterPro" id="IPR029044">
    <property type="entry name" value="Nucleotide-diphossugar_trans"/>
</dbReference>
<evidence type="ECO:0000313" key="8">
    <source>
        <dbReference type="Proteomes" id="UP000266861"/>
    </source>
</evidence>
<dbReference type="PANTHER" id="PTHR12270">
    <property type="entry name" value="GLYCOSYLTRANSFERASE-RELATED"/>
    <property type="match status" value="1"/>
</dbReference>
<dbReference type="GO" id="GO:0035269">
    <property type="term" value="P:protein O-linked glycosylation via mannose"/>
    <property type="evidence" value="ECO:0007669"/>
    <property type="project" value="TreeGrafter"/>
</dbReference>
<evidence type="ECO:0000256" key="6">
    <source>
        <dbReference type="ARBA" id="ARBA00023180"/>
    </source>
</evidence>
<evidence type="ECO:0000256" key="5">
    <source>
        <dbReference type="ARBA" id="ARBA00023136"/>
    </source>
</evidence>
<dbReference type="GO" id="GO:0042285">
    <property type="term" value="F:xylosyltransferase activity"/>
    <property type="evidence" value="ECO:0007669"/>
    <property type="project" value="TreeGrafter"/>
</dbReference>
<proteinExistence type="predicted"/>
<keyword evidence="2" id="KW-0812">Transmembrane</keyword>
<keyword evidence="5" id="KW-0472">Membrane</keyword>
<gene>
    <name evidence="7" type="ORF">Glove_22g219</name>
</gene>
<dbReference type="EMBL" id="PQFF01000020">
    <property type="protein sequence ID" value="RHZ88606.1"/>
    <property type="molecule type" value="Genomic_DNA"/>
</dbReference>
<dbReference type="SUPFAM" id="SSF53448">
    <property type="entry name" value="Nucleotide-diphospho-sugar transferases"/>
    <property type="match status" value="1"/>
</dbReference>
<organism evidence="7 8">
    <name type="scientific">Diversispora epigaea</name>
    <dbReference type="NCBI Taxonomy" id="1348612"/>
    <lineage>
        <taxon>Eukaryota</taxon>
        <taxon>Fungi</taxon>
        <taxon>Fungi incertae sedis</taxon>
        <taxon>Mucoromycota</taxon>
        <taxon>Glomeromycotina</taxon>
        <taxon>Glomeromycetes</taxon>
        <taxon>Diversisporales</taxon>
        <taxon>Diversisporaceae</taxon>
        <taxon>Diversispora</taxon>
    </lineage>
</organism>
<dbReference type="Pfam" id="PF13896">
    <property type="entry name" value="Glyco_transf_49"/>
    <property type="match status" value="2"/>
</dbReference>
<dbReference type="GO" id="GO:0016020">
    <property type="term" value="C:membrane"/>
    <property type="evidence" value="ECO:0007669"/>
    <property type="project" value="UniProtKB-SubCell"/>
</dbReference>
<dbReference type="OrthoDB" id="411524at2759"/>
<dbReference type="InterPro" id="IPR051292">
    <property type="entry name" value="Xyl/GlcA_transferase"/>
</dbReference>
<name>A0A397JRF3_9GLOM</name>
<keyword evidence="3" id="KW-0735">Signal-anchor</keyword>
<evidence type="ECO:0008006" key="9">
    <source>
        <dbReference type="Google" id="ProtNLM"/>
    </source>
</evidence>
<keyword evidence="4" id="KW-1133">Transmembrane helix</keyword>
<reference evidence="7 8" key="1">
    <citation type="submission" date="2018-08" db="EMBL/GenBank/DDBJ databases">
        <title>Genome and evolution of the arbuscular mycorrhizal fungus Diversispora epigaea (formerly Glomus versiforme) and its bacterial endosymbionts.</title>
        <authorList>
            <person name="Sun X."/>
            <person name="Fei Z."/>
            <person name="Harrison M."/>
        </authorList>
    </citation>
    <scope>NUCLEOTIDE SEQUENCE [LARGE SCALE GENOMIC DNA]</scope>
    <source>
        <strain evidence="7 8">IT104</strain>
    </source>
</reference>
<evidence type="ECO:0000256" key="4">
    <source>
        <dbReference type="ARBA" id="ARBA00022989"/>
    </source>
</evidence>
<dbReference type="STRING" id="1348612.A0A397JRF3"/>
<keyword evidence="8" id="KW-1185">Reference proteome</keyword>
<evidence type="ECO:0000256" key="3">
    <source>
        <dbReference type="ARBA" id="ARBA00022968"/>
    </source>
</evidence>